<feature type="signal peptide" evidence="2">
    <location>
        <begin position="1"/>
        <end position="23"/>
    </location>
</feature>
<feature type="transmembrane region" description="Helical" evidence="1">
    <location>
        <begin position="66"/>
        <end position="92"/>
    </location>
</feature>
<organism evidence="3">
    <name type="scientific">Zeugodacus cucurbitae</name>
    <name type="common">Melon fruit fly</name>
    <name type="synonym">Bactrocera cucurbitae</name>
    <dbReference type="NCBI Taxonomy" id="28588"/>
    <lineage>
        <taxon>Eukaryota</taxon>
        <taxon>Metazoa</taxon>
        <taxon>Ecdysozoa</taxon>
        <taxon>Arthropoda</taxon>
        <taxon>Hexapoda</taxon>
        <taxon>Insecta</taxon>
        <taxon>Pterygota</taxon>
        <taxon>Neoptera</taxon>
        <taxon>Endopterygota</taxon>
        <taxon>Diptera</taxon>
        <taxon>Brachycera</taxon>
        <taxon>Muscomorpha</taxon>
        <taxon>Tephritoidea</taxon>
        <taxon>Tephritidae</taxon>
        <taxon>Zeugodacus</taxon>
        <taxon>Zeugodacus</taxon>
    </lineage>
</organism>
<evidence type="ECO:0000313" key="3">
    <source>
        <dbReference type="EMBL" id="JAC98314.1"/>
    </source>
</evidence>
<sequence length="128" mass="14407">MCRNAFVIALLIIATCQFSTLHAGRTIKTAGRRGYYGGYQPTPAPTTEPPQTPKEYLDKQSGYSTFGVISIIFLIIMACLIFYYGIMCYPFLCREEKKYSYMDASSTITSATSRSIQSIENFPVDQKH</sequence>
<gene>
    <name evidence="3" type="ORF">g.7679</name>
</gene>
<evidence type="ECO:0000256" key="1">
    <source>
        <dbReference type="SAM" id="Phobius"/>
    </source>
</evidence>
<reference evidence="3" key="2">
    <citation type="journal article" date="2015" name="Gigascience">
        <title>Reconstructing a comprehensive transcriptome assembly of a white-pupal translocated strain of the pest fruit fly Bactrocera cucurbitae.</title>
        <authorList>
            <person name="Sim S.B."/>
            <person name="Calla B."/>
            <person name="Hall B."/>
            <person name="DeRego T."/>
            <person name="Geib S.M."/>
        </authorList>
    </citation>
    <scope>NUCLEOTIDE SEQUENCE</scope>
</reference>
<proteinExistence type="predicted"/>
<dbReference type="AlphaFoldDB" id="A0A0A1WIK5"/>
<reference evidence="3" key="1">
    <citation type="submission" date="2014-11" db="EMBL/GenBank/DDBJ databases">
        <authorList>
            <person name="Geib S."/>
        </authorList>
    </citation>
    <scope>NUCLEOTIDE SEQUENCE</scope>
</reference>
<feature type="chain" id="PRO_5001993869" evidence="2">
    <location>
        <begin position="24"/>
        <end position="128"/>
    </location>
</feature>
<dbReference type="EMBL" id="GBXI01015977">
    <property type="protein sequence ID" value="JAC98314.1"/>
    <property type="molecule type" value="Transcribed_RNA"/>
</dbReference>
<protein>
    <submittedName>
        <fullName evidence="3">Uncharacterized protein</fullName>
    </submittedName>
</protein>
<keyword evidence="1" id="KW-1133">Transmembrane helix</keyword>
<keyword evidence="2" id="KW-0732">Signal</keyword>
<keyword evidence="1" id="KW-0472">Membrane</keyword>
<keyword evidence="1" id="KW-0812">Transmembrane</keyword>
<accession>A0A0A1WIK5</accession>
<dbReference type="OrthoDB" id="8195786at2759"/>
<name>A0A0A1WIK5_ZEUCU</name>
<evidence type="ECO:0000256" key="2">
    <source>
        <dbReference type="SAM" id="SignalP"/>
    </source>
</evidence>